<dbReference type="Proteomes" id="UP000309389">
    <property type="component" value="Unassembled WGS sequence"/>
</dbReference>
<keyword evidence="2" id="KW-1185">Reference proteome</keyword>
<sequence length="292" mass="31882">MSGLIELSGGGWQAGVLPEMGGWLTSLTCNGTEVLRTMPAGSREPLQAACFPLVPYTNRIADGAFRWLGDTVQLPRNFAPETCSIHGMGWKSEWRVVSGREFKCAMVHEWEGLGPRPWKAGIDRWPWAYHAQQRIRLGPKGCAITLNLTNRSNVPMPAGLGLHPYFRRRRETRLSFRSNGIWMVDEAQIPTGEIAPSDRFADFASGAPLPAETIDHCYLLWDGVARIKDDLGTITLTATGAPYLHVYAPADGSALCLEPVSHMPDALNQDPAGITSLPPGCSASLQMEISAE</sequence>
<dbReference type="Pfam" id="PF01263">
    <property type="entry name" value="Aldose_epim"/>
    <property type="match status" value="1"/>
</dbReference>
<dbReference type="EMBL" id="SSHH01000001">
    <property type="protein sequence ID" value="TIX50974.1"/>
    <property type="molecule type" value="Genomic_DNA"/>
</dbReference>
<dbReference type="InterPro" id="IPR008183">
    <property type="entry name" value="Aldose_1/G6P_1-epimerase"/>
</dbReference>
<protein>
    <submittedName>
        <fullName evidence="1">Aldose 1-epimerase</fullName>
    </submittedName>
</protein>
<accession>A0A4T3F3V9</accession>
<dbReference type="GO" id="GO:0016853">
    <property type="term" value="F:isomerase activity"/>
    <property type="evidence" value="ECO:0007669"/>
    <property type="project" value="InterPro"/>
</dbReference>
<organism evidence="1 2">
    <name type="scientific">Alteraurantiacibacter aquimixticola</name>
    <dbReference type="NCBI Taxonomy" id="2489173"/>
    <lineage>
        <taxon>Bacteria</taxon>
        <taxon>Pseudomonadati</taxon>
        <taxon>Pseudomonadota</taxon>
        <taxon>Alphaproteobacteria</taxon>
        <taxon>Sphingomonadales</taxon>
        <taxon>Erythrobacteraceae</taxon>
        <taxon>Alteraurantiacibacter</taxon>
    </lineage>
</organism>
<dbReference type="AlphaFoldDB" id="A0A4T3F3V9"/>
<proteinExistence type="predicted"/>
<evidence type="ECO:0000313" key="1">
    <source>
        <dbReference type="EMBL" id="TIX50974.1"/>
    </source>
</evidence>
<gene>
    <name evidence="1" type="ORF">E5222_00330</name>
</gene>
<dbReference type="GO" id="GO:0030246">
    <property type="term" value="F:carbohydrate binding"/>
    <property type="evidence" value="ECO:0007669"/>
    <property type="project" value="InterPro"/>
</dbReference>
<dbReference type="InterPro" id="IPR014718">
    <property type="entry name" value="GH-type_carb-bd"/>
</dbReference>
<reference evidence="1 2" key="1">
    <citation type="submission" date="2019-04" db="EMBL/GenBank/DDBJ databases">
        <title>Altererythrobacter aquimixticola sp. nov., isolated from sediment of junction between the ocean and a freshwater spring.</title>
        <authorList>
            <person name="Yoon J.-H."/>
        </authorList>
    </citation>
    <scope>NUCLEOTIDE SEQUENCE [LARGE SCALE GENOMIC DNA]</scope>
    <source>
        <strain evidence="1 2">SSKS-13</strain>
    </source>
</reference>
<name>A0A4T3F3V9_9SPHN</name>
<comment type="caution">
    <text evidence="1">The sequence shown here is derived from an EMBL/GenBank/DDBJ whole genome shotgun (WGS) entry which is preliminary data.</text>
</comment>
<evidence type="ECO:0000313" key="2">
    <source>
        <dbReference type="Proteomes" id="UP000309389"/>
    </source>
</evidence>
<dbReference type="OrthoDB" id="9796517at2"/>
<dbReference type="RefSeq" id="WP_136691493.1">
    <property type="nucleotide sequence ID" value="NZ_SSHH01000001.1"/>
</dbReference>
<dbReference type="Gene3D" id="2.70.98.10">
    <property type="match status" value="1"/>
</dbReference>
<dbReference type="GO" id="GO:0005975">
    <property type="term" value="P:carbohydrate metabolic process"/>
    <property type="evidence" value="ECO:0007669"/>
    <property type="project" value="InterPro"/>
</dbReference>
<dbReference type="CDD" id="cd09021">
    <property type="entry name" value="Aldose_epim_Ec_YphB"/>
    <property type="match status" value="1"/>
</dbReference>
<dbReference type="InterPro" id="IPR011013">
    <property type="entry name" value="Gal_mutarotase_sf_dom"/>
</dbReference>
<dbReference type="SUPFAM" id="SSF74650">
    <property type="entry name" value="Galactose mutarotase-like"/>
    <property type="match status" value="1"/>
</dbReference>